<protein>
    <submittedName>
        <fullName evidence="1">---NA</fullName>
    </submittedName>
</protein>
<name>A0A6S7FUI7_PARCT</name>
<accession>A0A6S7FUI7</accession>
<gene>
    <name evidence="1" type="ORF">PACLA_8A051666</name>
</gene>
<dbReference type="InterPro" id="IPR011990">
    <property type="entry name" value="TPR-like_helical_dom_sf"/>
</dbReference>
<dbReference type="Proteomes" id="UP001152795">
    <property type="component" value="Unassembled WGS sequence"/>
</dbReference>
<dbReference type="Gene3D" id="1.25.40.10">
    <property type="entry name" value="Tetratricopeptide repeat domain"/>
    <property type="match status" value="1"/>
</dbReference>
<keyword evidence="2" id="KW-1185">Reference proteome</keyword>
<sequence length="107" mass="12652">MYYSDAIKLRKKLQLDFDEPFMYLLKNYGSCLFYRGRFEESVETLHEARNIAEMLGEKRPCTANVYYALARTFRSWKPDSQEAANYAKAAVEMKDLLDSLYVKNIHF</sequence>
<evidence type="ECO:0000313" key="1">
    <source>
        <dbReference type="EMBL" id="CAB3978160.1"/>
    </source>
</evidence>
<dbReference type="EMBL" id="CACRXK020000092">
    <property type="protein sequence ID" value="CAB3978160.1"/>
    <property type="molecule type" value="Genomic_DNA"/>
</dbReference>
<evidence type="ECO:0000313" key="2">
    <source>
        <dbReference type="Proteomes" id="UP001152795"/>
    </source>
</evidence>
<dbReference type="AlphaFoldDB" id="A0A6S7FUI7"/>
<organism evidence="1 2">
    <name type="scientific">Paramuricea clavata</name>
    <name type="common">Red gorgonian</name>
    <name type="synonym">Violescent sea-whip</name>
    <dbReference type="NCBI Taxonomy" id="317549"/>
    <lineage>
        <taxon>Eukaryota</taxon>
        <taxon>Metazoa</taxon>
        <taxon>Cnidaria</taxon>
        <taxon>Anthozoa</taxon>
        <taxon>Octocorallia</taxon>
        <taxon>Malacalcyonacea</taxon>
        <taxon>Plexauridae</taxon>
        <taxon>Paramuricea</taxon>
    </lineage>
</organism>
<comment type="caution">
    <text evidence="1">The sequence shown here is derived from an EMBL/GenBank/DDBJ whole genome shotgun (WGS) entry which is preliminary data.</text>
</comment>
<proteinExistence type="predicted"/>
<reference evidence="1" key="1">
    <citation type="submission" date="2020-04" db="EMBL/GenBank/DDBJ databases">
        <authorList>
            <person name="Alioto T."/>
            <person name="Alioto T."/>
            <person name="Gomez Garrido J."/>
        </authorList>
    </citation>
    <scope>NUCLEOTIDE SEQUENCE</scope>
    <source>
        <strain evidence="1">A484AB</strain>
    </source>
</reference>
<dbReference type="Pfam" id="PF13424">
    <property type="entry name" value="TPR_12"/>
    <property type="match status" value="1"/>
</dbReference>
<dbReference type="SUPFAM" id="SSF48452">
    <property type="entry name" value="TPR-like"/>
    <property type="match status" value="1"/>
</dbReference>